<comment type="caution">
    <text evidence="4">The sequence shown here is derived from an EMBL/GenBank/DDBJ whole genome shotgun (WGS) entry which is preliminary data.</text>
</comment>
<feature type="transmembrane region" description="Helical" evidence="3">
    <location>
        <begin position="45"/>
        <end position="67"/>
    </location>
</feature>
<protein>
    <submittedName>
        <fullName evidence="4">Outer membrane beta-barrel protein</fullName>
    </submittedName>
</protein>
<gene>
    <name evidence="4" type="ORF">WMW71_01850</name>
</gene>
<dbReference type="RefSeq" id="WP_187659209.1">
    <property type="nucleotide sequence ID" value="NZ_JACTAB010000001.1"/>
</dbReference>
<feature type="compositionally biased region" description="Polar residues" evidence="2">
    <location>
        <begin position="152"/>
        <end position="163"/>
    </location>
</feature>
<keyword evidence="1" id="KW-0175">Coiled coil</keyword>
<evidence type="ECO:0000256" key="3">
    <source>
        <dbReference type="SAM" id="Phobius"/>
    </source>
</evidence>
<evidence type="ECO:0000313" key="5">
    <source>
        <dbReference type="Proteomes" id="UP001491349"/>
    </source>
</evidence>
<dbReference type="Proteomes" id="UP001491349">
    <property type="component" value="Unassembled WGS sequence"/>
</dbReference>
<feature type="compositionally biased region" description="Polar residues" evidence="2">
    <location>
        <begin position="98"/>
        <end position="121"/>
    </location>
</feature>
<proteinExistence type="predicted"/>
<reference evidence="4 5" key="1">
    <citation type="submission" date="2024-04" db="EMBL/GenBank/DDBJ databases">
        <title>draft genome sequnece of Flavobacterium buctense JCM 30750.</title>
        <authorList>
            <person name="Kim D.-U."/>
        </authorList>
    </citation>
    <scope>NUCLEOTIDE SEQUENCE [LARGE SCALE GENOMIC DNA]</scope>
    <source>
        <strain evidence="4 5">JCM 30750</strain>
    </source>
</reference>
<feature type="region of interest" description="Disordered" evidence="2">
    <location>
        <begin position="83"/>
        <end position="181"/>
    </location>
</feature>
<feature type="coiled-coil region" evidence="1">
    <location>
        <begin position="255"/>
        <end position="289"/>
    </location>
</feature>
<keyword evidence="3" id="KW-1133">Transmembrane helix</keyword>
<evidence type="ECO:0000256" key="1">
    <source>
        <dbReference type="SAM" id="Coils"/>
    </source>
</evidence>
<keyword evidence="5" id="KW-1185">Reference proteome</keyword>
<keyword evidence="3" id="KW-0472">Membrane</keyword>
<organism evidence="4 5">
    <name type="scientific">Flavobacterium buctense</name>
    <dbReference type="NCBI Taxonomy" id="1648146"/>
    <lineage>
        <taxon>Bacteria</taxon>
        <taxon>Pseudomonadati</taxon>
        <taxon>Bacteroidota</taxon>
        <taxon>Flavobacteriia</taxon>
        <taxon>Flavobacteriales</taxon>
        <taxon>Flavobacteriaceae</taxon>
        <taxon>Flavobacterium</taxon>
    </lineage>
</organism>
<keyword evidence="3" id="KW-0812">Transmembrane</keyword>
<dbReference type="EMBL" id="JBBPCB010000001">
    <property type="protein sequence ID" value="MEK8179071.1"/>
    <property type="molecule type" value="Genomic_DNA"/>
</dbReference>
<accession>A0ABU9DZG9</accession>
<name>A0ABU9DZG9_9FLAO</name>
<sequence length="542" mass="60306">MNNKKNIDRLFQEKFRDFEANPAEDFWNNIEAKLDEKKRKRVIPFWWKFSGVAAVFLIGILIGNQVLKDDITPINPIVIEDNSNQTNGKKTDVVIKNNDPNKVNSKRNAISEEAISNQEKSNGGIPKSAHNGDPIVNKSTTNEQNHAEKIKSSTNSAPSNSAIVQGKSKKNRSSINKLSSEKNETLVNETLKKEGLQLAVSKEKNNLSANNPQAKGELSEAKLLAQTNKNETDKSNNANPLLINKELNLESLKENDNSKIALKEIENKINDTAKNNSIAKNELEELLTKKEDKLQPEAKLNRWQITSNVSPIFLGSATNGSPIDSTLVNNSKSYNTGVGFGIGVSYAVSKKLTVRTGLNKFNMSYNTNDIIYFAGIESRTLKHINATPESSMIQVHSAVTVNTNAVTSESELLPFEDSFANKNKGYINQEMGYLEMPVEMTYALLDKKFGIKIIGGFSTLFLQDNAVNVVSENRSTFLGEANNLNNIHFSTNFGIGLKYGFMKSFEFNVEPTFKYQLNTFSSDAGNFKPYLFGIYSGISYKF</sequence>
<evidence type="ECO:0000256" key="2">
    <source>
        <dbReference type="SAM" id="MobiDB-lite"/>
    </source>
</evidence>
<evidence type="ECO:0000313" key="4">
    <source>
        <dbReference type="EMBL" id="MEK8179071.1"/>
    </source>
</evidence>